<comment type="similarity">
    <text evidence="1">Belongs to the type IV zinc-finger family. Class A subfamily.</text>
</comment>
<dbReference type="InterPro" id="IPR000679">
    <property type="entry name" value="Znf_GATA"/>
</dbReference>
<protein>
    <submittedName>
        <fullName evidence="8">Zinc finger, GATA-type</fullName>
    </submittedName>
</protein>
<feature type="region of interest" description="Disordered" evidence="6">
    <location>
        <begin position="153"/>
        <end position="177"/>
    </location>
</feature>
<dbReference type="InterPro" id="IPR051140">
    <property type="entry name" value="GATA_TF"/>
</dbReference>
<reference evidence="8 9" key="2">
    <citation type="journal article" date="2014" name="BMC Genomics">
        <title>An improved genome of the model marine alga Ostreococcus tauri unfolds by assessing Illumina de novo assemblies.</title>
        <authorList>
            <person name="Blanc-Mathieu R."/>
            <person name="Verhelst B."/>
            <person name="Derelle E."/>
            <person name="Rombauts S."/>
            <person name="Bouget F.Y."/>
            <person name="Carre I."/>
            <person name="Chateau A."/>
            <person name="Eyre-Walker A."/>
            <person name="Grimsley N."/>
            <person name="Moreau H."/>
            <person name="Piegu B."/>
            <person name="Rivals E."/>
            <person name="Schackwitz W."/>
            <person name="Van de Peer Y."/>
            <person name="Piganeau G."/>
        </authorList>
    </citation>
    <scope>NUCLEOTIDE SEQUENCE [LARGE SCALE GENOMIC DNA]</scope>
    <source>
        <strain evidence="9">OTTH 0595 / CCAP 157/2 / RCC745</strain>
    </source>
</reference>
<sequence>MVSKRRASRPSVALADANERPRRGKTRATLRKTPPTPRGRRPEDHRDGGAMRGANAARARGETMEEFSSIAVARGDGRAGVVRASKARGVVTRVDRGAIASSPCPTSARRSRAREGERDVLEQDCVRSRRSRGRAEASEGALGEEINGISARHLFPRDSDGIPGTERRGLENDSAEVSECAMSDLDESTIEKWIVFEDTDVGVSERAREAGVSERQRSSAVADTATGLERFDFEVHFDAVFMDKAWSVLNSLPSVAPGVMMMMRESDTGFDRDDEPFLSPEWLDHRTESTAESDNEGDYADDEDASRRFAETVRESAFLHVDDDSFMSGEAPFDYVRGPADDFPTERATDAPKVDIDFALKSAASLRDDDLEEYERECSAMERDLVLESQEHFATIADGRVFRVSSELVAPCGKVAKRQLEDSANGEVTEGEDSDADVVAQVKKVDTKKRRRREEEISIKRAKAFKTIRKDYKAVRATDVFVMANGKKQRRGCLHCGTVKTPQWRMGPEGKKTLCNACGVRFMKGIL</sequence>
<reference evidence="9" key="1">
    <citation type="journal article" date="2006" name="Proc. Natl. Acad. Sci. U.S.A.">
        <title>Genome analysis of the smallest free-living eukaryote Ostreococcus tauri unveils many unique features.</title>
        <authorList>
            <person name="Derelle E."/>
            <person name="Ferraz C."/>
            <person name="Rombauts S."/>
            <person name="Rouze P."/>
            <person name="Worden A.Z."/>
            <person name="Robbens S."/>
            <person name="Partensky F."/>
            <person name="Degroeve S."/>
            <person name="Echeynie S."/>
            <person name="Cooke R."/>
            <person name="Saeys Y."/>
            <person name="Wuyts J."/>
            <person name="Jabbari K."/>
            <person name="Bowler C."/>
            <person name="Panaud O."/>
            <person name="Piegu B."/>
            <person name="Ball S.G."/>
            <person name="Ral J.-P."/>
            <person name="Bouget F.-Y."/>
            <person name="Piganeau G."/>
            <person name="De Baets B."/>
            <person name="Picard A."/>
            <person name="Delseny M."/>
            <person name="Demaille J."/>
            <person name="Van de Peer Y."/>
            <person name="Moreau H."/>
        </authorList>
    </citation>
    <scope>NUCLEOTIDE SEQUENCE [LARGE SCALE GENOMIC DNA]</scope>
    <source>
        <strain evidence="9">OTTH 0595 / CCAP 157/2 / RCC745</strain>
    </source>
</reference>
<evidence type="ECO:0000256" key="4">
    <source>
        <dbReference type="ARBA" id="ARBA00022833"/>
    </source>
</evidence>
<dbReference type="CDD" id="cd00202">
    <property type="entry name" value="ZnF_GATA"/>
    <property type="match status" value="1"/>
</dbReference>
<dbReference type="STRING" id="70448.A0A090M3M5"/>
<feature type="region of interest" description="Disordered" evidence="6">
    <location>
        <begin position="277"/>
        <end position="306"/>
    </location>
</feature>
<dbReference type="AlphaFoldDB" id="A0A090M3M5"/>
<feature type="compositionally biased region" description="Basic and acidic residues" evidence="6">
    <location>
        <begin position="40"/>
        <end position="49"/>
    </location>
</feature>
<dbReference type="Pfam" id="PF00320">
    <property type="entry name" value="GATA"/>
    <property type="match status" value="1"/>
</dbReference>
<dbReference type="PANTHER" id="PTHR45658:SF18">
    <property type="entry name" value="PROTEIN GAT2"/>
    <property type="match status" value="1"/>
</dbReference>
<evidence type="ECO:0000256" key="6">
    <source>
        <dbReference type="SAM" id="MobiDB-lite"/>
    </source>
</evidence>
<keyword evidence="3 5" id="KW-0863">Zinc-finger</keyword>
<dbReference type="SUPFAM" id="SSF57716">
    <property type="entry name" value="Glucocorticoid receptor-like (DNA-binding domain)"/>
    <property type="match status" value="1"/>
</dbReference>
<dbReference type="PANTHER" id="PTHR45658">
    <property type="entry name" value="GATA TRANSCRIPTION FACTOR"/>
    <property type="match status" value="1"/>
</dbReference>
<evidence type="ECO:0000256" key="1">
    <source>
        <dbReference type="ARBA" id="ARBA00005694"/>
    </source>
</evidence>
<dbReference type="InParanoid" id="A0A090M3M5"/>
<feature type="compositionally biased region" description="Acidic residues" evidence="6">
    <location>
        <begin position="291"/>
        <end position="304"/>
    </location>
</feature>
<comment type="caution">
    <text evidence="8">The sequence shown here is derived from an EMBL/GenBank/DDBJ whole genome shotgun (WGS) entry which is preliminary data.</text>
</comment>
<keyword evidence="2" id="KW-0479">Metal-binding</keyword>
<dbReference type="EMBL" id="CAID01000007">
    <property type="protein sequence ID" value="CEF98796.1"/>
    <property type="molecule type" value="Genomic_DNA"/>
</dbReference>
<feature type="region of interest" description="Disordered" evidence="6">
    <location>
        <begin position="1"/>
        <end position="62"/>
    </location>
</feature>
<gene>
    <name evidence="8" type="ORF">OT_ostta07g03410</name>
</gene>
<dbReference type="OrthoDB" id="2162994at2759"/>
<evidence type="ECO:0000313" key="9">
    <source>
        <dbReference type="Proteomes" id="UP000009170"/>
    </source>
</evidence>
<dbReference type="SMART" id="SM00401">
    <property type="entry name" value="ZnF_GATA"/>
    <property type="match status" value="1"/>
</dbReference>
<dbReference type="GO" id="GO:0008270">
    <property type="term" value="F:zinc ion binding"/>
    <property type="evidence" value="ECO:0007669"/>
    <property type="project" value="UniProtKB-KW"/>
</dbReference>
<feature type="compositionally biased region" description="Basic and acidic residues" evidence="6">
    <location>
        <begin position="155"/>
        <end position="171"/>
    </location>
</feature>
<keyword evidence="9" id="KW-1185">Reference proteome</keyword>
<dbReference type="KEGG" id="ota:OT_ostta07g03410"/>
<feature type="region of interest" description="Disordered" evidence="6">
    <location>
        <begin position="101"/>
        <end position="120"/>
    </location>
</feature>
<feature type="domain" description="GATA-type" evidence="7">
    <location>
        <begin position="487"/>
        <end position="520"/>
    </location>
</feature>
<evidence type="ECO:0000256" key="5">
    <source>
        <dbReference type="PROSITE-ProRule" id="PRU00094"/>
    </source>
</evidence>
<dbReference type="PROSITE" id="PS00344">
    <property type="entry name" value="GATA_ZN_FINGER_1"/>
    <property type="match status" value="1"/>
</dbReference>
<evidence type="ECO:0000313" key="8">
    <source>
        <dbReference type="EMBL" id="CEF98796.1"/>
    </source>
</evidence>
<dbReference type="RefSeq" id="XP_003080430.2">
    <property type="nucleotide sequence ID" value="XM_003080382.2"/>
</dbReference>
<evidence type="ECO:0000256" key="2">
    <source>
        <dbReference type="ARBA" id="ARBA00022723"/>
    </source>
</evidence>
<dbReference type="Proteomes" id="UP000009170">
    <property type="component" value="Unassembled WGS sequence"/>
</dbReference>
<accession>A0A090M3M5</accession>
<dbReference type="Gene3D" id="3.30.50.10">
    <property type="entry name" value="Erythroid Transcription Factor GATA-1, subunit A"/>
    <property type="match status" value="1"/>
</dbReference>
<evidence type="ECO:0000256" key="3">
    <source>
        <dbReference type="ARBA" id="ARBA00022771"/>
    </source>
</evidence>
<dbReference type="GO" id="GO:0006355">
    <property type="term" value="P:regulation of DNA-templated transcription"/>
    <property type="evidence" value="ECO:0007669"/>
    <property type="project" value="InterPro"/>
</dbReference>
<dbReference type="GO" id="GO:0043565">
    <property type="term" value="F:sequence-specific DNA binding"/>
    <property type="evidence" value="ECO:0007669"/>
    <property type="project" value="InterPro"/>
</dbReference>
<dbReference type="InterPro" id="IPR013088">
    <property type="entry name" value="Znf_NHR/GATA"/>
</dbReference>
<proteinExistence type="inferred from homology"/>
<organism evidence="8 9">
    <name type="scientific">Ostreococcus tauri</name>
    <name type="common">Marine green alga</name>
    <dbReference type="NCBI Taxonomy" id="70448"/>
    <lineage>
        <taxon>Eukaryota</taxon>
        <taxon>Viridiplantae</taxon>
        <taxon>Chlorophyta</taxon>
        <taxon>Mamiellophyceae</taxon>
        <taxon>Mamiellales</taxon>
        <taxon>Bathycoccaceae</taxon>
        <taxon>Ostreococcus</taxon>
    </lineage>
</organism>
<dbReference type="GeneID" id="9836601"/>
<name>A0A090M3M5_OSTTA</name>
<evidence type="ECO:0000259" key="7">
    <source>
        <dbReference type="PROSITE" id="PS50114"/>
    </source>
</evidence>
<keyword evidence="4" id="KW-0862">Zinc</keyword>
<dbReference type="PROSITE" id="PS50114">
    <property type="entry name" value="GATA_ZN_FINGER_2"/>
    <property type="match status" value="1"/>
</dbReference>